<evidence type="ECO:0008006" key="4">
    <source>
        <dbReference type="Google" id="ProtNLM"/>
    </source>
</evidence>
<name>A0A1G8GU84_9NOCA</name>
<accession>A0A1G8GU84</accession>
<dbReference type="Proteomes" id="UP000183263">
    <property type="component" value="Unassembled WGS sequence"/>
</dbReference>
<proteinExistence type="predicted"/>
<sequence>MAKFLVPGVVSAVAGAVLGTVTVLGVTAAAQQNSRPEIDRSGNANSSVLNQVEYGER</sequence>
<organism evidence="2 3">
    <name type="scientific">Rhodococcus triatomae</name>
    <dbReference type="NCBI Taxonomy" id="300028"/>
    <lineage>
        <taxon>Bacteria</taxon>
        <taxon>Bacillati</taxon>
        <taxon>Actinomycetota</taxon>
        <taxon>Actinomycetes</taxon>
        <taxon>Mycobacteriales</taxon>
        <taxon>Nocardiaceae</taxon>
        <taxon>Rhodococcus</taxon>
    </lineage>
</organism>
<protein>
    <recommendedName>
        <fullName evidence="4">DUF2613 domain-containing protein</fullName>
    </recommendedName>
</protein>
<dbReference type="RefSeq" id="WP_072737092.1">
    <property type="nucleotide sequence ID" value="NZ_CP048813.1"/>
</dbReference>
<dbReference type="Pfam" id="PF11021">
    <property type="entry name" value="DUF2613"/>
    <property type="match status" value="1"/>
</dbReference>
<feature type="region of interest" description="Disordered" evidence="1">
    <location>
        <begin position="32"/>
        <end position="57"/>
    </location>
</feature>
<keyword evidence="3" id="KW-1185">Reference proteome</keyword>
<dbReference type="AlphaFoldDB" id="A0A1G8GU84"/>
<dbReference type="EMBL" id="FNDN01000004">
    <property type="protein sequence ID" value="SDH97966.1"/>
    <property type="molecule type" value="Genomic_DNA"/>
</dbReference>
<dbReference type="InterPro" id="IPR022566">
    <property type="entry name" value="DUF2613"/>
</dbReference>
<evidence type="ECO:0000256" key="1">
    <source>
        <dbReference type="SAM" id="MobiDB-lite"/>
    </source>
</evidence>
<gene>
    <name evidence="2" type="ORF">SAMN05444695_104206</name>
</gene>
<evidence type="ECO:0000313" key="2">
    <source>
        <dbReference type="EMBL" id="SDH97966.1"/>
    </source>
</evidence>
<evidence type="ECO:0000313" key="3">
    <source>
        <dbReference type="Proteomes" id="UP000183263"/>
    </source>
</evidence>
<reference evidence="2 3" key="1">
    <citation type="submission" date="2016-10" db="EMBL/GenBank/DDBJ databases">
        <authorList>
            <person name="de Groot N.N."/>
        </authorList>
    </citation>
    <scope>NUCLEOTIDE SEQUENCE [LARGE SCALE GENOMIC DNA]</scope>
    <source>
        <strain evidence="2 3">DSM 44892</strain>
    </source>
</reference>